<dbReference type="eggNOG" id="KOG4197">
    <property type="taxonomic scope" value="Eukaryota"/>
</dbReference>
<keyword evidence="5" id="KW-1185">Reference proteome</keyword>
<dbReference type="HOGENOM" id="CLU_002706_15_6_1"/>
<dbReference type="Pfam" id="PF01535">
    <property type="entry name" value="PPR"/>
    <property type="match status" value="9"/>
</dbReference>
<reference evidence="5" key="1">
    <citation type="journal article" date="2013" name="Science">
        <title>The Amborella genome and the evolution of flowering plants.</title>
        <authorList>
            <consortium name="Amborella Genome Project"/>
        </authorList>
    </citation>
    <scope>NUCLEOTIDE SEQUENCE [LARGE SCALE GENOMIC DNA]</scope>
</reference>
<protein>
    <recommendedName>
        <fullName evidence="6">Pentatricopeptide repeat-containing protein</fullName>
    </recommendedName>
</protein>
<dbReference type="Proteomes" id="UP000017836">
    <property type="component" value="Unassembled WGS sequence"/>
</dbReference>
<keyword evidence="1" id="KW-0677">Repeat</keyword>
<dbReference type="OMA" id="SIIGNWK"/>
<dbReference type="FunFam" id="1.25.40.10:FF:000073">
    <property type="entry name" value="Pentatricopeptide repeat-containing protein chloroplastic"/>
    <property type="match status" value="1"/>
</dbReference>
<dbReference type="PROSITE" id="PS51375">
    <property type="entry name" value="PPR"/>
    <property type="match status" value="7"/>
</dbReference>
<dbReference type="PANTHER" id="PTHR47926">
    <property type="entry name" value="PENTATRICOPEPTIDE REPEAT-CONTAINING PROTEIN"/>
    <property type="match status" value="1"/>
</dbReference>
<feature type="repeat" description="PPR" evidence="2">
    <location>
        <begin position="240"/>
        <end position="274"/>
    </location>
</feature>
<feature type="repeat" description="PPR" evidence="2">
    <location>
        <begin position="139"/>
        <end position="173"/>
    </location>
</feature>
<evidence type="ECO:0008006" key="6">
    <source>
        <dbReference type="Google" id="ProtNLM"/>
    </source>
</evidence>
<feature type="region of interest" description="Disordered" evidence="3">
    <location>
        <begin position="852"/>
        <end position="874"/>
    </location>
</feature>
<evidence type="ECO:0000256" key="1">
    <source>
        <dbReference type="ARBA" id="ARBA00022737"/>
    </source>
</evidence>
<dbReference type="EMBL" id="KI394330">
    <property type="protein sequence ID" value="ERN03922.1"/>
    <property type="molecule type" value="Genomic_DNA"/>
</dbReference>
<feature type="repeat" description="PPR" evidence="2">
    <location>
        <begin position="540"/>
        <end position="574"/>
    </location>
</feature>
<evidence type="ECO:0000256" key="2">
    <source>
        <dbReference type="PROSITE-ProRule" id="PRU00708"/>
    </source>
</evidence>
<accession>W1P245</accession>
<dbReference type="Gramene" id="ERN03922">
    <property type="protein sequence ID" value="ERN03922"/>
    <property type="gene ID" value="AMTR_s00078p00195340"/>
</dbReference>
<feature type="repeat" description="PPR" evidence="2">
    <location>
        <begin position="439"/>
        <end position="473"/>
    </location>
</feature>
<dbReference type="NCBIfam" id="TIGR00756">
    <property type="entry name" value="PPR"/>
    <property type="match status" value="6"/>
</dbReference>
<dbReference type="InterPro" id="IPR002885">
    <property type="entry name" value="PPR_rpt"/>
</dbReference>
<evidence type="ECO:0000313" key="4">
    <source>
        <dbReference type="EMBL" id="ERN03922.1"/>
    </source>
</evidence>
<feature type="repeat" description="PPR" evidence="2">
    <location>
        <begin position="642"/>
        <end position="676"/>
    </location>
</feature>
<sequence>MGFQAEIVLSNVLLDMYGKAGLMTEMHQLFDEMPTQDLISWSTVISRCTHNGFSIGALELFEKMYNSGLKPNQFVFASMVKACADHGVLDIGCKIHGQIIKTGFCCDGFLEIGLLDMYAKCGSVKDSLLIFNLMSKKDCLVSWNSIISGLVHNGFVDEAFSLYKEMNYRGLLPDIVTMRIVLSAGVILGLKSFCETLQGYIIKTGLDSDDVLVIELLKLQAKLGEVANMRKLFETMKNPDLNTFSVLVSGYLHNGYQEEAVKVTRKMRIFGSKPNQGALISLLGLCLSLEEGAQIHAYVSKTRWKSDVSIANALITMYAKCGSVSSANRIFFQMGDKDLVSWTAIVSGHLRNKQFKEAFKLLSYFGETGINLDQHFIATIIGACTTLQAIKQGEQIHTLALKLGFGFNIFVTNSLLNMYINFGHIKRAQKLFFLMPFHDVVSLNVMISGYCRNSWRKEALDLLSLEYRRGLIPDQFTFATILGACTNLKSRTWGELIHSCIIKTGFGIDIILGNSIINFYIKCGDIKCAWRNFKAMQRRDSASWEMIISGYARNGNGNEALRLFREMHRYGMRANRLALISVLKGCASLATALKQGSCIHARAVHLGLELDASVGDALIDMYAKCGSIIDAMAMFKKIPVRSMVSWNTIITGYAQHGYAKEALDLFEEMKKEGIKPDHITYVAVLSACSHVGMVERGRFYFHSMSKDHGLIPMEEHYTCMVDILSRAGRLEEAHGFLNDMPMEPSGLMWRTLLAACGTHGNTELGIKAARMVVNGDDSAMNILVSNIYAIAGRWVEVETLRSGMRGRGIMKREPGYSRIEVKDGVKAFLVENTCQLHAPSPDSAAVPFHRHPVPARRGASTPRGRGCTATDTRSTPPHLHSSVECCTLDKGVCGQWYLYVYMYTSRT</sequence>
<proteinExistence type="predicted"/>
<dbReference type="FunFam" id="1.25.40.10:FF:000343">
    <property type="entry name" value="Pentatricopeptide repeat-containing protein At3g58590"/>
    <property type="match status" value="1"/>
</dbReference>
<organism evidence="4 5">
    <name type="scientific">Amborella trichopoda</name>
    <dbReference type="NCBI Taxonomy" id="13333"/>
    <lineage>
        <taxon>Eukaryota</taxon>
        <taxon>Viridiplantae</taxon>
        <taxon>Streptophyta</taxon>
        <taxon>Embryophyta</taxon>
        <taxon>Tracheophyta</taxon>
        <taxon>Spermatophyta</taxon>
        <taxon>Magnoliopsida</taxon>
        <taxon>Amborellales</taxon>
        <taxon>Amborellaceae</taxon>
        <taxon>Amborella</taxon>
    </lineage>
</organism>
<dbReference type="GO" id="GO:0003723">
    <property type="term" value="F:RNA binding"/>
    <property type="evidence" value="ECO:0007669"/>
    <property type="project" value="InterPro"/>
</dbReference>
<dbReference type="InterPro" id="IPR011990">
    <property type="entry name" value="TPR-like_helical_dom_sf"/>
</dbReference>
<dbReference type="GO" id="GO:0099402">
    <property type="term" value="P:plant organ development"/>
    <property type="evidence" value="ECO:0007669"/>
    <property type="project" value="UniProtKB-ARBA"/>
</dbReference>
<feature type="repeat" description="PPR" evidence="2">
    <location>
        <begin position="37"/>
        <end position="71"/>
    </location>
</feature>
<dbReference type="FunFam" id="1.25.40.10:FF:000158">
    <property type="entry name" value="pentatricopeptide repeat-containing protein At2g33680"/>
    <property type="match status" value="1"/>
</dbReference>
<dbReference type="Pfam" id="PF20431">
    <property type="entry name" value="E_motif"/>
    <property type="match status" value="1"/>
</dbReference>
<gene>
    <name evidence="4" type="ORF">AMTR_s00078p00195340</name>
</gene>
<feature type="repeat" description="PPR" evidence="2">
    <location>
        <begin position="338"/>
        <end position="372"/>
    </location>
</feature>
<name>W1P245_AMBTC</name>
<dbReference type="InterPro" id="IPR046848">
    <property type="entry name" value="E_motif"/>
</dbReference>
<evidence type="ECO:0000313" key="5">
    <source>
        <dbReference type="Proteomes" id="UP000017836"/>
    </source>
</evidence>
<dbReference type="Gene3D" id="1.25.40.10">
    <property type="entry name" value="Tetratricopeptide repeat domain"/>
    <property type="match status" value="8"/>
</dbReference>
<evidence type="ECO:0000256" key="3">
    <source>
        <dbReference type="SAM" id="MobiDB-lite"/>
    </source>
</evidence>
<dbReference type="AlphaFoldDB" id="W1P245"/>
<dbReference type="Pfam" id="PF13041">
    <property type="entry name" value="PPR_2"/>
    <property type="match status" value="4"/>
</dbReference>
<dbReference type="InterPro" id="IPR046960">
    <property type="entry name" value="PPR_At4g14850-like_plant"/>
</dbReference>
<dbReference type="GO" id="GO:0009451">
    <property type="term" value="P:RNA modification"/>
    <property type="evidence" value="ECO:0007669"/>
    <property type="project" value="InterPro"/>
</dbReference>